<accession>A0AAV7SZY2</accession>
<organism evidence="1 2">
    <name type="scientific">Pleurodeles waltl</name>
    <name type="common">Iberian ribbed newt</name>
    <dbReference type="NCBI Taxonomy" id="8319"/>
    <lineage>
        <taxon>Eukaryota</taxon>
        <taxon>Metazoa</taxon>
        <taxon>Chordata</taxon>
        <taxon>Craniata</taxon>
        <taxon>Vertebrata</taxon>
        <taxon>Euteleostomi</taxon>
        <taxon>Amphibia</taxon>
        <taxon>Batrachia</taxon>
        <taxon>Caudata</taxon>
        <taxon>Salamandroidea</taxon>
        <taxon>Salamandridae</taxon>
        <taxon>Pleurodelinae</taxon>
        <taxon>Pleurodeles</taxon>
    </lineage>
</organism>
<dbReference type="EMBL" id="JANPWB010000007">
    <property type="protein sequence ID" value="KAJ1169707.1"/>
    <property type="molecule type" value="Genomic_DNA"/>
</dbReference>
<protein>
    <recommendedName>
        <fullName evidence="3">Secreted protein</fullName>
    </recommendedName>
</protein>
<comment type="caution">
    <text evidence="1">The sequence shown here is derived from an EMBL/GenBank/DDBJ whole genome shotgun (WGS) entry which is preliminary data.</text>
</comment>
<sequence length="69" mass="7697">MLARCRRWACAVGVMDLIRFMCIAAPGLGARAMLWYPVFPGQKDAGEWRGVSGKRELGILRRDALYGVL</sequence>
<reference evidence="1" key="1">
    <citation type="journal article" date="2022" name="bioRxiv">
        <title>Sequencing and chromosome-scale assembly of the giantPleurodeles waltlgenome.</title>
        <authorList>
            <person name="Brown T."/>
            <person name="Elewa A."/>
            <person name="Iarovenko S."/>
            <person name="Subramanian E."/>
            <person name="Araus A.J."/>
            <person name="Petzold A."/>
            <person name="Susuki M."/>
            <person name="Suzuki K.-i.T."/>
            <person name="Hayashi T."/>
            <person name="Toyoda A."/>
            <person name="Oliveira C."/>
            <person name="Osipova E."/>
            <person name="Leigh N.D."/>
            <person name="Simon A."/>
            <person name="Yun M.H."/>
        </authorList>
    </citation>
    <scope>NUCLEOTIDE SEQUENCE</scope>
    <source>
        <strain evidence="1">20211129_DDA</strain>
        <tissue evidence="1">Liver</tissue>
    </source>
</reference>
<dbReference type="Proteomes" id="UP001066276">
    <property type="component" value="Chromosome 4_1"/>
</dbReference>
<name>A0AAV7SZY2_PLEWA</name>
<evidence type="ECO:0000313" key="1">
    <source>
        <dbReference type="EMBL" id="KAJ1169707.1"/>
    </source>
</evidence>
<keyword evidence="2" id="KW-1185">Reference proteome</keyword>
<proteinExistence type="predicted"/>
<gene>
    <name evidence="1" type="ORF">NDU88_001598</name>
</gene>
<evidence type="ECO:0008006" key="3">
    <source>
        <dbReference type="Google" id="ProtNLM"/>
    </source>
</evidence>
<dbReference type="AlphaFoldDB" id="A0AAV7SZY2"/>
<evidence type="ECO:0000313" key="2">
    <source>
        <dbReference type="Proteomes" id="UP001066276"/>
    </source>
</evidence>